<name>A0A1C3W670_9HYPH</name>
<organism evidence="6 7">
    <name type="scientific">Rhizobium multihospitium</name>
    <dbReference type="NCBI Taxonomy" id="410764"/>
    <lineage>
        <taxon>Bacteria</taxon>
        <taxon>Pseudomonadati</taxon>
        <taxon>Pseudomonadota</taxon>
        <taxon>Alphaproteobacteria</taxon>
        <taxon>Hyphomicrobiales</taxon>
        <taxon>Rhizobiaceae</taxon>
        <taxon>Rhizobium/Agrobacterium group</taxon>
        <taxon>Rhizobium</taxon>
    </lineage>
</organism>
<dbReference type="RefSeq" id="WP_092713930.1">
    <property type="nucleotide sequence ID" value="NZ_FMAG01000004.1"/>
</dbReference>
<dbReference type="AlphaFoldDB" id="A0A1C3W670"/>
<dbReference type="Proteomes" id="UP000199101">
    <property type="component" value="Unassembled WGS sequence"/>
</dbReference>
<evidence type="ECO:0000256" key="2">
    <source>
        <dbReference type="ARBA" id="ARBA00007639"/>
    </source>
</evidence>
<proteinExistence type="inferred from homology"/>
<dbReference type="OrthoDB" id="7716943at2"/>
<accession>A0A1C3W670</accession>
<dbReference type="SUPFAM" id="SSF53822">
    <property type="entry name" value="Periplasmic binding protein-like I"/>
    <property type="match status" value="1"/>
</dbReference>
<comment type="subcellular location">
    <subcellularLocation>
        <location evidence="1">Cell envelope</location>
    </subcellularLocation>
</comment>
<evidence type="ECO:0000256" key="3">
    <source>
        <dbReference type="ARBA" id="ARBA00022729"/>
    </source>
</evidence>
<evidence type="ECO:0000313" key="7">
    <source>
        <dbReference type="Proteomes" id="UP000199101"/>
    </source>
</evidence>
<dbReference type="PANTHER" id="PTHR46847:SF1">
    <property type="entry name" value="D-ALLOSE-BINDING PERIPLASMIC PROTEIN-RELATED"/>
    <property type="match status" value="1"/>
</dbReference>
<keyword evidence="3 4" id="KW-0732">Signal</keyword>
<dbReference type="GO" id="GO:0030246">
    <property type="term" value="F:carbohydrate binding"/>
    <property type="evidence" value="ECO:0007669"/>
    <property type="project" value="UniProtKB-ARBA"/>
</dbReference>
<dbReference type="GO" id="GO:0030313">
    <property type="term" value="C:cell envelope"/>
    <property type="evidence" value="ECO:0007669"/>
    <property type="project" value="UniProtKB-SubCell"/>
</dbReference>
<keyword evidence="7" id="KW-1185">Reference proteome</keyword>
<feature type="domain" description="Periplasmic binding protein" evidence="5">
    <location>
        <begin position="49"/>
        <end position="302"/>
    </location>
</feature>
<evidence type="ECO:0000256" key="4">
    <source>
        <dbReference type="SAM" id="SignalP"/>
    </source>
</evidence>
<feature type="signal peptide" evidence="4">
    <location>
        <begin position="1"/>
        <end position="27"/>
    </location>
</feature>
<dbReference type="PANTHER" id="PTHR46847">
    <property type="entry name" value="D-ALLOSE-BINDING PERIPLASMIC PROTEIN-RELATED"/>
    <property type="match status" value="1"/>
</dbReference>
<dbReference type="Gene3D" id="3.40.50.2300">
    <property type="match status" value="2"/>
</dbReference>
<protein>
    <submittedName>
        <fullName evidence="6">Ribose transport system substrate-binding protein</fullName>
    </submittedName>
</protein>
<evidence type="ECO:0000313" key="6">
    <source>
        <dbReference type="EMBL" id="SCB35562.1"/>
    </source>
</evidence>
<evidence type="ECO:0000259" key="5">
    <source>
        <dbReference type="Pfam" id="PF13407"/>
    </source>
</evidence>
<comment type="similarity">
    <text evidence="2">Belongs to the bacterial solute-binding protein 2 family.</text>
</comment>
<reference evidence="7" key="1">
    <citation type="submission" date="2016-08" db="EMBL/GenBank/DDBJ databases">
        <authorList>
            <person name="Varghese N."/>
            <person name="Submissions Spin"/>
        </authorList>
    </citation>
    <scope>NUCLEOTIDE SEQUENCE [LARGE SCALE GENOMIC DNA]</scope>
    <source>
        <strain evidence="7">HAMBI 2975</strain>
    </source>
</reference>
<dbReference type="EMBL" id="FMAG01000004">
    <property type="protein sequence ID" value="SCB35562.1"/>
    <property type="molecule type" value="Genomic_DNA"/>
</dbReference>
<dbReference type="InterPro" id="IPR025997">
    <property type="entry name" value="SBP_2_dom"/>
</dbReference>
<feature type="chain" id="PRO_5008685123" evidence="4">
    <location>
        <begin position="28"/>
        <end position="339"/>
    </location>
</feature>
<evidence type="ECO:0000256" key="1">
    <source>
        <dbReference type="ARBA" id="ARBA00004196"/>
    </source>
</evidence>
<dbReference type="STRING" id="410764.GA0061103_4936"/>
<sequence length="339" mass="36653">MTVLKKILMVVGLGAAALFTASTIASAQETDQVGRQAYIDSIKGKKVIFVPISQGFDLNQAWVAVWQRHAARYGFKLEVRDPNGDTNAGIRAMQGAIAEKPDLLIVQNPDVQTYARLLKQAQQAGIKVLQVNMQSATQTDSYVGNDWIEMGKLEMTELAKACTGPKAPSHKVVWLAGVQTGAANIFMRTGIDEILKQYPELQLVSDQPADYSSEKARQITETVLQQHPDLCGIMGIWDNAEVGAGAAVAAAGKQDQVTIVTNGAGSDTGCQSIKNGLLDVIYNFNAPIQGEIAAQQISELLQHPDRQAGSEKTIFFGPITRVDKANASGRNCWKLDELK</sequence>
<dbReference type="CDD" id="cd01536">
    <property type="entry name" value="PBP1_ABC_sugar_binding-like"/>
    <property type="match status" value="1"/>
</dbReference>
<dbReference type="InterPro" id="IPR028082">
    <property type="entry name" value="Peripla_BP_I"/>
</dbReference>
<dbReference type="Pfam" id="PF13407">
    <property type="entry name" value="Peripla_BP_4"/>
    <property type="match status" value="1"/>
</dbReference>
<gene>
    <name evidence="6" type="ORF">GA0061103_4936</name>
</gene>